<reference evidence="3" key="1">
    <citation type="journal article" date="2012" name="Proc. Natl. Acad. Sci. U.S.A.">
        <title>Antigenic diversity is generated by distinct evolutionary mechanisms in African trypanosome species.</title>
        <authorList>
            <person name="Jackson A.P."/>
            <person name="Berry A."/>
            <person name="Aslett M."/>
            <person name="Allison H.C."/>
            <person name="Burton P."/>
            <person name="Vavrova-Anderson J."/>
            <person name="Brown R."/>
            <person name="Browne H."/>
            <person name="Corton N."/>
            <person name="Hauser H."/>
            <person name="Gamble J."/>
            <person name="Gilderthorp R."/>
            <person name="Marcello L."/>
            <person name="McQuillan J."/>
            <person name="Otto T.D."/>
            <person name="Quail M.A."/>
            <person name="Sanders M.J."/>
            <person name="van Tonder A."/>
            <person name="Ginger M.L."/>
            <person name="Field M.C."/>
            <person name="Barry J.D."/>
            <person name="Hertz-Fowler C."/>
            <person name="Berriman M."/>
        </authorList>
    </citation>
    <scope>NUCLEOTIDE SEQUENCE</scope>
    <source>
        <strain evidence="3">IL3000</strain>
    </source>
</reference>
<keyword evidence="2" id="KW-0812">Transmembrane</keyword>
<gene>
    <name evidence="3" type="ORF">TCIL3000_9_550</name>
</gene>
<evidence type="ECO:0000256" key="2">
    <source>
        <dbReference type="SAM" id="Phobius"/>
    </source>
</evidence>
<sequence>MVLEYGRGDSGWHWAVGVMHPSLVQLLRYRYVEPSAEPIPLQRFDEGDKTGEEHRKHCPLAACGSKPDPSLTNESPTYARGVVKMEPGTEKDLNNDTKVFNADIKEAQKNPSRTTLTYAQRCLLTWEASRLLSSQSTPARRRQTVEDDLKPGWNQRGRPCHTDTMTTGRKDSWTDTLKCCRNYSQDSVGSHSLFLLYFYCSTFLGMWFRTLYGL</sequence>
<protein>
    <submittedName>
        <fullName evidence="3">Uncharacterized protein TCIL3000_9_550</fullName>
    </submittedName>
</protein>
<dbReference type="AlphaFoldDB" id="G0UTE7"/>
<dbReference type="EMBL" id="HE575322">
    <property type="protein sequence ID" value="CCC92661.1"/>
    <property type="molecule type" value="Genomic_DNA"/>
</dbReference>
<accession>G0UTE7</accession>
<organism evidence="3">
    <name type="scientific">Trypanosoma congolense (strain IL3000)</name>
    <dbReference type="NCBI Taxonomy" id="1068625"/>
    <lineage>
        <taxon>Eukaryota</taxon>
        <taxon>Discoba</taxon>
        <taxon>Euglenozoa</taxon>
        <taxon>Kinetoplastea</taxon>
        <taxon>Metakinetoplastina</taxon>
        <taxon>Trypanosomatida</taxon>
        <taxon>Trypanosomatidae</taxon>
        <taxon>Trypanosoma</taxon>
        <taxon>Nannomonas</taxon>
    </lineage>
</organism>
<dbReference type="VEuPathDB" id="TriTrypDB:TcIL3000_9_550"/>
<name>G0UTE7_TRYCI</name>
<feature type="region of interest" description="Disordered" evidence="1">
    <location>
        <begin position="135"/>
        <end position="161"/>
    </location>
</feature>
<keyword evidence="2" id="KW-1133">Transmembrane helix</keyword>
<evidence type="ECO:0000256" key="1">
    <source>
        <dbReference type="SAM" id="MobiDB-lite"/>
    </source>
</evidence>
<keyword evidence="2" id="KW-0472">Membrane</keyword>
<proteinExistence type="predicted"/>
<feature type="transmembrane region" description="Helical" evidence="2">
    <location>
        <begin position="188"/>
        <end position="208"/>
    </location>
</feature>
<evidence type="ECO:0000313" key="3">
    <source>
        <dbReference type="EMBL" id="CCC92661.1"/>
    </source>
</evidence>